<proteinExistence type="predicted"/>
<dbReference type="Proteomes" id="UP000636479">
    <property type="component" value="Unassembled WGS sequence"/>
</dbReference>
<evidence type="ECO:0000313" key="1">
    <source>
        <dbReference type="EMBL" id="KAF7294690.1"/>
    </source>
</evidence>
<evidence type="ECO:0008006" key="3">
    <source>
        <dbReference type="Google" id="ProtNLM"/>
    </source>
</evidence>
<protein>
    <recommendedName>
        <fullName evidence="3">Cytokinin riboside 5'-monophosphate phosphoribohydrolase</fullName>
    </recommendedName>
</protein>
<dbReference type="GeneID" id="59349175"/>
<dbReference type="NCBIfam" id="TIGR00730">
    <property type="entry name" value="Rossman fold protein, TIGR00730 family"/>
    <property type="match status" value="1"/>
</dbReference>
<gene>
    <name evidence="1" type="ORF">MIND_01006100</name>
</gene>
<dbReference type="InterPro" id="IPR031100">
    <property type="entry name" value="LOG_fam"/>
</dbReference>
<dbReference type="PANTHER" id="PTHR31223">
    <property type="entry name" value="LOG FAMILY PROTEIN YJL055W"/>
    <property type="match status" value="1"/>
</dbReference>
<dbReference type="RefSeq" id="XP_037216053.1">
    <property type="nucleotide sequence ID" value="XM_037366659.1"/>
</dbReference>
<name>A0A8H6S9J9_9AGAR</name>
<keyword evidence="2" id="KW-1185">Reference proteome</keyword>
<dbReference type="EMBL" id="JACAZF010000009">
    <property type="protein sequence ID" value="KAF7294690.1"/>
    <property type="molecule type" value="Genomic_DNA"/>
</dbReference>
<dbReference type="Gene3D" id="3.40.50.450">
    <property type="match status" value="1"/>
</dbReference>
<accession>A0A8H6S9J9</accession>
<dbReference type="OrthoDB" id="414463at2759"/>
<dbReference type="InterPro" id="IPR005269">
    <property type="entry name" value="LOG"/>
</dbReference>
<comment type="caution">
    <text evidence="1">The sequence shown here is derived from an EMBL/GenBank/DDBJ whole genome shotgun (WGS) entry which is preliminary data.</text>
</comment>
<dbReference type="GO" id="GO:0009691">
    <property type="term" value="P:cytokinin biosynthetic process"/>
    <property type="evidence" value="ECO:0007669"/>
    <property type="project" value="InterPro"/>
</dbReference>
<dbReference type="AlphaFoldDB" id="A0A8H6S9J9"/>
<dbReference type="PANTHER" id="PTHR31223:SF70">
    <property type="entry name" value="LOG FAMILY PROTEIN YJL055W"/>
    <property type="match status" value="1"/>
</dbReference>
<dbReference type="GO" id="GO:0005829">
    <property type="term" value="C:cytosol"/>
    <property type="evidence" value="ECO:0007669"/>
    <property type="project" value="TreeGrafter"/>
</dbReference>
<reference evidence="1" key="1">
    <citation type="submission" date="2020-05" db="EMBL/GenBank/DDBJ databases">
        <title>Mycena genomes resolve the evolution of fungal bioluminescence.</title>
        <authorList>
            <person name="Tsai I.J."/>
        </authorList>
    </citation>
    <scope>NUCLEOTIDE SEQUENCE</scope>
    <source>
        <strain evidence="1">171206Taipei</strain>
    </source>
</reference>
<dbReference type="Pfam" id="PF03641">
    <property type="entry name" value="Lysine_decarbox"/>
    <property type="match status" value="1"/>
</dbReference>
<organism evidence="1 2">
    <name type="scientific">Mycena indigotica</name>
    <dbReference type="NCBI Taxonomy" id="2126181"/>
    <lineage>
        <taxon>Eukaryota</taxon>
        <taxon>Fungi</taxon>
        <taxon>Dikarya</taxon>
        <taxon>Basidiomycota</taxon>
        <taxon>Agaricomycotina</taxon>
        <taxon>Agaricomycetes</taxon>
        <taxon>Agaricomycetidae</taxon>
        <taxon>Agaricales</taxon>
        <taxon>Marasmiineae</taxon>
        <taxon>Mycenaceae</taxon>
        <taxon>Mycena</taxon>
    </lineage>
</organism>
<sequence>MVSNAIAVYCGSSMGTHRAFSAAAISVGHAIAAQNRQLVYGGGNQGLMGVVSGAVIQCGGKVTGVVPYAMVGGESEKAPGVSVDLNEVGRERIEHVVVNSMHERKVEMAQRVGGFIGLPGGFGTYEEVLEVTTWTQLGIHNKPVVLVNALGFYEPLRQLVDNGIKFGFIKPNSRDLIIFVDGPSSYDDHETFDWGTAALAALNTWKRDAEDALFKWTETKEKKQVDPLQST</sequence>
<evidence type="ECO:0000313" key="2">
    <source>
        <dbReference type="Proteomes" id="UP000636479"/>
    </source>
</evidence>
<dbReference type="SUPFAM" id="SSF102405">
    <property type="entry name" value="MCP/YpsA-like"/>
    <property type="match status" value="1"/>
</dbReference>
<dbReference type="GO" id="GO:0016799">
    <property type="term" value="F:hydrolase activity, hydrolyzing N-glycosyl compounds"/>
    <property type="evidence" value="ECO:0007669"/>
    <property type="project" value="TreeGrafter"/>
</dbReference>